<dbReference type="OrthoDB" id="5684843at2"/>
<dbReference type="InterPro" id="IPR050289">
    <property type="entry name" value="TorD/DmsD_chaperones"/>
</dbReference>
<dbReference type="PANTHER" id="PTHR34227">
    <property type="entry name" value="CHAPERONE PROTEIN YCDY"/>
    <property type="match status" value="1"/>
</dbReference>
<comment type="caution">
    <text evidence="1">The sequence shown here is derived from an EMBL/GenBank/DDBJ whole genome shotgun (WGS) entry which is preliminary data.</text>
</comment>
<dbReference type="SUPFAM" id="SSF89155">
    <property type="entry name" value="TorD-like"/>
    <property type="match status" value="1"/>
</dbReference>
<dbReference type="InterPro" id="IPR026269">
    <property type="entry name" value="DmsD-type"/>
</dbReference>
<organism evidence="1 2">
    <name type="scientific">Cricetibacter osteomyelitidis</name>
    <dbReference type="NCBI Taxonomy" id="1521931"/>
    <lineage>
        <taxon>Bacteria</taxon>
        <taxon>Pseudomonadati</taxon>
        <taxon>Pseudomonadota</taxon>
        <taxon>Gammaproteobacteria</taxon>
        <taxon>Pasteurellales</taxon>
        <taxon>Pasteurellaceae</taxon>
        <taxon>Cricetibacter</taxon>
    </lineage>
</organism>
<name>A0A4R2SZJ9_9PAST</name>
<protein>
    <submittedName>
        <fullName evidence="1">TorA maturation chaperone TorD</fullName>
    </submittedName>
</protein>
<dbReference type="PIRSF" id="PIRSF004690">
    <property type="entry name" value="DmsD"/>
    <property type="match status" value="1"/>
</dbReference>
<accession>A0A4R2SZJ9</accession>
<dbReference type="RefSeq" id="WP_131976804.1">
    <property type="nucleotide sequence ID" value="NZ_SLYB01000012.1"/>
</dbReference>
<dbReference type="InterPro" id="IPR036411">
    <property type="entry name" value="TorD-like_sf"/>
</dbReference>
<gene>
    <name evidence="1" type="ORF">EDC44_11234</name>
</gene>
<dbReference type="EMBL" id="SLYB01000012">
    <property type="protein sequence ID" value="TCP94975.1"/>
    <property type="molecule type" value="Genomic_DNA"/>
</dbReference>
<evidence type="ECO:0000313" key="1">
    <source>
        <dbReference type="EMBL" id="TCP94975.1"/>
    </source>
</evidence>
<dbReference type="Proteomes" id="UP000295763">
    <property type="component" value="Unassembled WGS sequence"/>
</dbReference>
<proteinExistence type="predicted"/>
<reference evidence="1 2" key="1">
    <citation type="submission" date="2019-03" db="EMBL/GenBank/DDBJ databases">
        <title>Genomic Encyclopedia of Type Strains, Phase IV (KMG-IV): sequencing the most valuable type-strain genomes for metagenomic binning, comparative biology and taxonomic classification.</title>
        <authorList>
            <person name="Goeker M."/>
        </authorList>
    </citation>
    <scope>NUCLEOTIDE SEQUENCE [LARGE SCALE GENOMIC DNA]</scope>
    <source>
        <strain evidence="1 2">DSM 28404</strain>
    </source>
</reference>
<sequence length="187" mass="20816">MTAINTINNFSMISRLFGNLFYRSPKDPILSGVFGWLNQQGLSQIWALSTDAQSEPALKQLQTTSDFTALELEYQHLFGDEAAVPTTISAYGIDVDEFVAFRNVRNMPAIESADHFALLLLTASWLEDNVDSVSAQQELFEQFLLPCAAKFLGKVEAHSTLPFYRALAQLTRDILSAMADELEESAE</sequence>
<dbReference type="PANTHER" id="PTHR34227:SF12">
    <property type="entry name" value="CHAPERONE PROTEIN YCDY"/>
    <property type="match status" value="1"/>
</dbReference>
<dbReference type="Gene3D" id="1.10.3480.10">
    <property type="entry name" value="TorD-like"/>
    <property type="match status" value="1"/>
</dbReference>
<keyword evidence="2" id="KW-1185">Reference proteome</keyword>
<evidence type="ECO:0000313" key="2">
    <source>
        <dbReference type="Proteomes" id="UP000295763"/>
    </source>
</evidence>
<dbReference type="AlphaFoldDB" id="A0A4R2SZJ9"/>